<keyword evidence="4" id="KW-1185">Reference proteome</keyword>
<dbReference type="Gene3D" id="3.40.50.300">
    <property type="entry name" value="P-loop containing nucleotide triphosphate hydrolases"/>
    <property type="match status" value="1"/>
</dbReference>
<dbReference type="GO" id="GO:0005739">
    <property type="term" value="C:mitochondrion"/>
    <property type="evidence" value="ECO:0007669"/>
    <property type="project" value="TreeGrafter"/>
</dbReference>
<sequence>MVFRPKHDPLRGVVLSPNLERQLRDIAITTANTRRNKGLFRNVLFYGPPGTGKTLLLKVLPNIVAWIMQF</sequence>
<feature type="domain" description="ATPase AAA-type core" evidence="2">
    <location>
        <begin position="43"/>
        <end position="60"/>
    </location>
</feature>
<gene>
    <name evidence="3" type="ORF">OESDEN_04706</name>
</gene>
<organism evidence="3 4">
    <name type="scientific">Oesophagostomum dentatum</name>
    <name type="common">Nodular worm</name>
    <dbReference type="NCBI Taxonomy" id="61180"/>
    <lineage>
        <taxon>Eukaryota</taxon>
        <taxon>Metazoa</taxon>
        <taxon>Ecdysozoa</taxon>
        <taxon>Nematoda</taxon>
        <taxon>Chromadorea</taxon>
        <taxon>Rhabditida</taxon>
        <taxon>Rhabditina</taxon>
        <taxon>Rhabditomorpha</taxon>
        <taxon>Strongyloidea</taxon>
        <taxon>Strongylidae</taxon>
        <taxon>Oesophagostomum</taxon>
    </lineage>
</organism>
<dbReference type="PANTHER" id="PTHR23075:SF0">
    <property type="entry name" value="ATPASE FAMILY AAA DOMAIN-CONTAINING PROTEIN 3"/>
    <property type="match status" value="1"/>
</dbReference>
<dbReference type="GO" id="GO:0005524">
    <property type="term" value="F:ATP binding"/>
    <property type="evidence" value="ECO:0007669"/>
    <property type="project" value="InterPro"/>
</dbReference>
<dbReference type="GO" id="GO:0008270">
    <property type="term" value="F:zinc ion binding"/>
    <property type="evidence" value="ECO:0007669"/>
    <property type="project" value="TreeGrafter"/>
</dbReference>
<dbReference type="PANTHER" id="PTHR23075">
    <property type="entry name" value="PUTATIVE ATP-ASE"/>
    <property type="match status" value="1"/>
</dbReference>
<name>A0A0B1TIV5_OESDE</name>
<keyword evidence="1" id="KW-0175">Coiled coil</keyword>
<evidence type="ECO:0000313" key="4">
    <source>
        <dbReference type="Proteomes" id="UP000053660"/>
    </source>
</evidence>
<protein>
    <recommendedName>
        <fullName evidence="2">ATPase AAA-type core domain-containing protein</fullName>
    </recommendedName>
</protein>
<dbReference type="GO" id="GO:0007005">
    <property type="term" value="P:mitochondrion organization"/>
    <property type="evidence" value="ECO:0007669"/>
    <property type="project" value="TreeGrafter"/>
</dbReference>
<evidence type="ECO:0000259" key="2">
    <source>
        <dbReference type="Pfam" id="PF00004"/>
    </source>
</evidence>
<dbReference type="SUPFAM" id="SSF52540">
    <property type="entry name" value="P-loop containing nucleoside triphosphate hydrolases"/>
    <property type="match status" value="1"/>
</dbReference>
<accession>A0A0B1TIV5</accession>
<dbReference type="EMBL" id="KN549994">
    <property type="protein sequence ID" value="KHJ95350.1"/>
    <property type="molecule type" value="Genomic_DNA"/>
</dbReference>
<dbReference type="InterPro" id="IPR027417">
    <property type="entry name" value="P-loop_NTPase"/>
</dbReference>
<dbReference type="Pfam" id="PF00004">
    <property type="entry name" value="AAA"/>
    <property type="match status" value="1"/>
</dbReference>
<dbReference type="AlphaFoldDB" id="A0A0B1TIV5"/>
<dbReference type="Proteomes" id="UP000053660">
    <property type="component" value="Unassembled WGS sequence"/>
</dbReference>
<evidence type="ECO:0000256" key="1">
    <source>
        <dbReference type="ARBA" id="ARBA00023054"/>
    </source>
</evidence>
<reference evidence="3 4" key="1">
    <citation type="submission" date="2014-03" db="EMBL/GenBank/DDBJ databases">
        <title>Draft genome of the hookworm Oesophagostomum dentatum.</title>
        <authorList>
            <person name="Mitreva M."/>
        </authorList>
    </citation>
    <scope>NUCLEOTIDE SEQUENCE [LARGE SCALE GENOMIC DNA]</scope>
    <source>
        <strain evidence="3 4">OD-Hann</strain>
    </source>
</reference>
<dbReference type="GO" id="GO:0016887">
    <property type="term" value="F:ATP hydrolysis activity"/>
    <property type="evidence" value="ECO:0007669"/>
    <property type="project" value="InterPro"/>
</dbReference>
<evidence type="ECO:0000313" key="3">
    <source>
        <dbReference type="EMBL" id="KHJ95350.1"/>
    </source>
</evidence>
<dbReference type="OrthoDB" id="199596at2759"/>
<dbReference type="InterPro" id="IPR003959">
    <property type="entry name" value="ATPase_AAA_core"/>
</dbReference>
<proteinExistence type="predicted"/>